<organism evidence="2 3">
    <name type="scientific">Sanguibacter gelidistatuariae</name>
    <dbReference type="NCBI Taxonomy" id="1814289"/>
    <lineage>
        <taxon>Bacteria</taxon>
        <taxon>Bacillati</taxon>
        <taxon>Actinomycetota</taxon>
        <taxon>Actinomycetes</taxon>
        <taxon>Micrococcales</taxon>
        <taxon>Sanguibacteraceae</taxon>
        <taxon>Sanguibacter</taxon>
    </lineage>
</organism>
<evidence type="ECO:0000259" key="1">
    <source>
        <dbReference type="Pfam" id="PF19348"/>
    </source>
</evidence>
<keyword evidence="3" id="KW-1185">Reference proteome</keyword>
<dbReference type="Proteomes" id="UP000199039">
    <property type="component" value="Unassembled WGS sequence"/>
</dbReference>
<dbReference type="AlphaFoldDB" id="A0A1G6H0T7"/>
<evidence type="ECO:0000313" key="2">
    <source>
        <dbReference type="EMBL" id="SDB87006.1"/>
    </source>
</evidence>
<protein>
    <recommendedName>
        <fullName evidence="1">DUF5926 domain-containing protein</fullName>
    </recommendedName>
</protein>
<dbReference type="STRING" id="1814289.SAMN05216410_0581"/>
<dbReference type="InterPro" id="IPR045970">
    <property type="entry name" value="DUF5926"/>
</dbReference>
<sequence>MAKNTTPEFVLRPFEGIAGEPDLVALREVVPAATAVARTTKEHGAREITFTTVLPGGWPALHRADGTIFVALQTNAGSGDASRDLAQAALDAFDLEPGQSLTSTGLPGPGPRLQDILDLSVPLEITVQDGFDYWFDPAEPLAAEVRESLDEANSTLIETVKLSSVESAYWCRMGAREYLRWAMPFDEDTVISAVARLHAKRESGFAGSKFLGAFRSSGIVIPVWELPKGSEAEDIEKAVAAFWPTLQAELANDAPLGADERRARAGIVSRQITLR</sequence>
<dbReference type="RefSeq" id="WP_093180632.1">
    <property type="nucleotide sequence ID" value="NZ_FMYH01000001.1"/>
</dbReference>
<dbReference type="Pfam" id="PF19348">
    <property type="entry name" value="DUF5926"/>
    <property type="match status" value="1"/>
</dbReference>
<name>A0A1G6H0T7_9MICO</name>
<dbReference type="OrthoDB" id="5512013at2"/>
<dbReference type="EMBL" id="FMYH01000001">
    <property type="protein sequence ID" value="SDB87006.1"/>
    <property type="molecule type" value="Genomic_DNA"/>
</dbReference>
<evidence type="ECO:0000313" key="3">
    <source>
        <dbReference type="Proteomes" id="UP000199039"/>
    </source>
</evidence>
<gene>
    <name evidence="2" type="ORF">SAMN05216410_0581</name>
</gene>
<feature type="domain" description="DUF5926" evidence="1">
    <location>
        <begin position="13"/>
        <end position="275"/>
    </location>
</feature>
<accession>A0A1G6H0T7</accession>
<proteinExistence type="predicted"/>
<reference evidence="2 3" key="1">
    <citation type="submission" date="2016-09" db="EMBL/GenBank/DDBJ databases">
        <authorList>
            <person name="Capua I."/>
            <person name="De Benedictis P."/>
            <person name="Joannis T."/>
            <person name="Lombin L.H."/>
            <person name="Cattoli G."/>
        </authorList>
    </citation>
    <scope>NUCLEOTIDE SEQUENCE [LARGE SCALE GENOMIC DNA]</scope>
    <source>
        <strain evidence="2 3">ISLP-3</strain>
    </source>
</reference>